<dbReference type="PaxDb" id="8022-A0A060VMG7"/>
<proteinExistence type="predicted"/>
<dbReference type="SUPFAM" id="SSF48576">
    <property type="entry name" value="Terpenoid synthases"/>
    <property type="match status" value="1"/>
</dbReference>
<gene>
    <name evidence="2" type="ORF">GSONMT00076575001</name>
</gene>
<accession>A0A060VMG7</accession>
<protein>
    <submittedName>
        <fullName evidence="2">Uncharacterized protein</fullName>
    </submittedName>
</protein>
<dbReference type="Proteomes" id="UP000193380">
    <property type="component" value="Chromosome 19"/>
</dbReference>
<feature type="signal peptide" evidence="1">
    <location>
        <begin position="1"/>
        <end position="19"/>
    </location>
</feature>
<keyword evidence="1" id="KW-0732">Signal</keyword>
<name>A0A060VMG7_ONCMY</name>
<evidence type="ECO:0000313" key="3">
    <source>
        <dbReference type="Proteomes" id="UP000193380"/>
    </source>
</evidence>
<dbReference type="EMBL" id="FR904260">
    <property type="protein sequence ID" value="CDQ56093.1"/>
    <property type="molecule type" value="Genomic_DNA"/>
</dbReference>
<feature type="chain" id="PRO_5001593429" evidence="1">
    <location>
        <begin position="20"/>
        <end position="81"/>
    </location>
</feature>
<evidence type="ECO:0000313" key="2">
    <source>
        <dbReference type="EMBL" id="CDQ56093.1"/>
    </source>
</evidence>
<dbReference type="AlphaFoldDB" id="A0A060VMG7"/>
<dbReference type="STRING" id="8022.A0A060VMG7"/>
<dbReference type="InterPro" id="IPR008949">
    <property type="entry name" value="Isoprenoid_synthase_dom_sf"/>
</dbReference>
<reference evidence="2 3" key="1">
    <citation type="journal article" date="2014" name="Nat. Commun.">
        <title>The rainbow trout genome provides novel insights into evolution after whole-genome duplication in vertebrates.</title>
        <authorList>
            <person name="Berthelot C."/>
            <person name="Brunet F."/>
            <person name="Chalopin D."/>
            <person name="Juanchich A."/>
            <person name="Bernard M."/>
            <person name="Noel B."/>
            <person name="Bento P."/>
            <person name="Da Silva C."/>
            <person name="Labadie K."/>
            <person name="Alberti A."/>
            <person name="Aury J.M."/>
            <person name="Louis A."/>
            <person name="Dehais P."/>
            <person name="Bardou P."/>
            <person name="Montfort J."/>
            <person name="Klopp C."/>
            <person name="Cabau C."/>
            <person name="Gaspin C."/>
            <person name="Thorgaard G.H."/>
            <person name="Boussaha M."/>
            <person name="Quillet E."/>
            <person name="Guyomard R."/>
            <person name="Galiana D."/>
            <person name="Bobe J."/>
            <person name="Volff J.N."/>
            <person name="Genet C."/>
            <person name="Wincker P."/>
            <person name="Jaillon O."/>
            <person name="Roest Crollius H."/>
            <person name="Guiguen Y."/>
        </authorList>
    </citation>
    <scope>NUCLEOTIDE SEQUENCE [LARGE SCALE GENOMIC DNA]</scope>
</reference>
<sequence>MFILTVYLNVFPFFLLCEQAKTIGTIDHTKLRSMIKLEEGVTSTMDLCRYHGNKALESIQCFPSSEARSALENIASTVTKF</sequence>
<organism evidence="2 3">
    <name type="scientific">Oncorhynchus mykiss</name>
    <name type="common">Rainbow trout</name>
    <name type="synonym">Salmo gairdneri</name>
    <dbReference type="NCBI Taxonomy" id="8022"/>
    <lineage>
        <taxon>Eukaryota</taxon>
        <taxon>Metazoa</taxon>
        <taxon>Chordata</taxon>
        <taxon>Craniata</taxon>
        <taxon>Vertebrata</taxon>
        <taxon>Euteleostomi</taxon>
        <taxon>Actinopterygii</taxon>
        <taxon>Neopterygii</taxon>
        <taxon>Teleostei</taxon>
        <taxon>Protacanthopterygii</taxon>
        <taxon>Salmoniformes</taxon>
        <taxon>Salmonidae</taxon>
        <taxon>Salmoninae</taxon>
        <taxon>Oncorhynchus</taxon>
    </lineage>
</organism>
<evidence type="ECO:0000256" key="1">
    <source>
        <dbReference type="SAM" id="SignalP"/>
    </source>
</evidence>